<evidence type="ECO:0000256" key="1">
    <source>
        <dbReference type="SAM" id="MobiDB-lite"/>
    </source>
</evidence>
<keyword evidence="4" id="KW-1185">Reference proteome</keyword>
<sequence length="327" mass="35075">MAPWKALPASLDPHGRHLVAQLRALKDRSGLSLSAIERRTTYSRSSWERYLNGKKFPPADAVKELAQIAQGDVPRLLAMHSLAEEAWARRRETATQAPSGGGTAAGGTAGTVAEVAGNEGNDVENVSEVALAGGELESNGEPSGEDHPSDAVAAGDGGAHEAPGERPLGRPTRPRWARTPTQRRPRERLPFPQALTITALTAALTAAGIVTALRLLEPSDTGTRSAGSDQEFTLEPGRTHGCTLHRRDGRLYAGHSRTTDTVLFQIKTGWEVVEAQCLLDHRGYSVGDIDGAYDARTARAVKRFQEDAPELAVDGLVGPHTWEVLRR</sequence>
<reference evidence="3 4" key="1">
    <citation type="submission" date="2018-08" db="EMBL/GenBank/DDBJ databases">
        <title>Isolation, diversity and antifungal activity of Actinobacteria from wheat.</title>
        <authorList>
            <person name="Han C."/>
        </authorList>
    </citation>
    <scope>NUCLEOTIDE SEQUENCE [LARGE SCALE GENOMIC DNA]</scope>
    <source>
        <strain evidence="3 4">NEAU-YY421</strain>
    </source>
</reference>
<dbReference type="Pfam" id="PF01471">
    <property type="entry name" value="PG_binding_1"/>
    <property type="match status" value="1"/>
</dbReference>
<dbReference type="RefSeq" id="WP_128558565.1">
    <property type="nucleotide sequence ID" value="NZ_QUAK01000180.1"/>
</dbReference>
<dbReference type="AlphaFoldDB" id="A0A372LYQ8"/>
<comment type="caution">
    <text evidence="3">The sequence shown here is derived from an EMBL/GenBank/DDBJ whole genome shotgun (WGS) entry which is preliminary data.</text>
</comment>
<feature type="compositionally biased region" description="Gly residues" evidence="1">
    <location>
        <begin position="99"/>
        <end position="109"/>
    </location>
</feature>
<evidence type="ECO:0000313" key="3">
    <source>
        <dbReference type="EMBL" id="RFU83771.1"/>
    </source>
</evidence>
<feature type="compositionally biased region" description="Basic and acidic residues" evidence="1">
    <location>
        <begin position="158"/>
        <end position="168"/>
    </location>
</feature>
<evidence type="ECO:0000259" key="2">
    <source>
        <dbReference type="Pfam" id="PF01471"/>
    </source>
</evidence>
<dbReference type="InterPro" id="IPR036365">
    <property type="entry name" value="PGBD-like_sf"/>
</dbReference>
<feature type="region of interest" description="Disordered" evidence="1">
    <location>
        <begin position="135"/>
        <end position="186"/>
    </location>
</feature>
<dbReference type="OrthoDB" id="9815541at2"/>
<organism evidence="3 4">
    <name type="scientific">Streptomyces triticagri</name>
    <dbReference type="NCBI Taxonomy" id="2293568"/>
    <lineage>
        <taxon>Bacteria</taxon>
        <taxon>Bacillati</taxon>
        <taxon>Actinomycetota</taxon>
        <taxon>Actinomycetes</taxon>
        <taxon>Kitasatosporales</taxon>
        <taxon>Streptomycetaceae</taxon>
        <taxon>Streptomyces</taxon>
    </lineage>
</organism>
<dbReference type="CDD" id="cd00093">
    <property type="entry name" value="HTH_XRE"/>
    <property type="match status" value="1"/>
</dbReference>
<dbReference type="Gene3D" id="1.10.260.40">
    <property type="entry name" value="lambda repressor-like DNA-binding domains"/>
    <property type="match status" value="1"/>
</dbReference>
<gene>
    <name evidence="3" type="ORF">DY218_26075</name>
</gene>
<dbReference type="Proteomes" id="UP000263094">
    <property type="component" value="Unassembled WGS sequence"/>
</dbReference>
<dbReference type="Gene3D" id="1.10.101.10">
    <property type="entry name" value="PGBD-like superfamily/PGBD"/>
    <property type="match status" value="1"/>
</dbReference>
<dbReference type="GO" id="GO:0003677">
    <property type="term" value="F:DNA binding"/>
    <property type="evidence" value="ECO:0007669"/>
    <property type="project" value="InterPro"/>
</dbReference>
<dbReference type="InterPro" id="IPR002477">
    <property type="entry name" value="Peptidoglycan-bd-like"/>
</dbReference>
<feature type="compositionally biased region" description="Basic residues" evidence="1">
    <location>
        <begin position="172"/>
        <end position="186"/>
    </location>
</feature>
<dbReference type="InterPro" id="IPR036366">
    <property type="entry name" value="PGBDSf"/>
</dbReference>
<proteinExistence type="predicted"/>
<protein>
    <submittedName>
        <fullName evidence="3">Peptidoglycan-binding protein</fullName>
    </submittedName>
</protein>
<dbReference type="SUPFAM" id="SSF47413">
    <property type="entry name" value="lambda repressor-like DNA-binding domains"/>
    <property type="match status" value="1"/>
</dbReference>
<accession>A0A372LYQ8</accession>
<dbReference type="SUPFAM" id="SSF47090">
    <property type="entry name" value="PGBD-like"/>
    <property type="match status" value="1"/>
</dbReference>
<dbReference type="InterPro" id="IPR001387">
    <property type="entry name" value="Cro/C1-type_HTH"/>
</dbReference>
<feature type="domain" description="Peptidoglycan binding-like" evidence="2">
    <location>
        <begin position="271"/>
        <end position="325"/>
    </location>
</feature>
<name>A0A372LYQ8_9ACTN</name>
<dbReference type="InterPro" id="IPR010982">
    <property type="entry name" value="Lambda_DNA-bd_dom_sf"/>
</dbReference>
<feature type="region of interest" description="Disordered" evidence="1">
    <location>
        <begin position="88"/>
        <end position="109"/>
    </location>
</feature>
<evidence type="ECO:0000313" key="4">
    <source>
        <dbReference type="Proteomes" id="UP000263094"/>
    </source>
</evidence>
<dbReference type="Pfam" id="PF13560">
    <property type="entry name" value="HTH_31"/>
    <property type="match status" value="1"/>
</dbReference>
<dbReference type="EMBL" id="QUAK01000180">
    <property type="protein sequence ID" value="RFU83771.1"/>
    <property type="molecule type" value="Genomic_DNA"/>
</dbReference>